<reference evidence="8 9" key="1">
    <citation type="submission" date="2023-08" db="EMBL/GenBank/DDBJ databases">
        <title>Black Yeasts Isolated from many extreme environments.</title>
        <authorList>
            <person name="Coleine C."/>
            <person name="Stajich J.E."/>
            <person name="Selbmann L."/>
        </authorList>
    </citation>
    <scope>NUCLEOTIDE SEQUENCE [LARGE SCALE GENOMIC DNA]</scope>
    <source>
        <strain evidence="8 9">CCFEE 5910</strain>
    </source>
</reference>
<dbReference type="GO" id="GO:0003677">
    <property type="term" value="F:DNA binding"/>
    <property type="evidence" value="ECO:0007669"/>
    <property type="project" value="UniProtKB-KW"/>
</dbReference>
<evidence type="ECO:0000313" key="9">
    <source>
        <dbReference type="Proteomes" id="UP001309876"/>
    </source>
</evidence>
<dbReference type="Pfam" id="PF09415">
    <property type="entry name" value="CENP-X"/>
    <property type="match status" value="1"/>
</dbReference>
<dbReference type="Gene3D" id="1.10.20.10">
    <property type="entry name" value="Histone, subunit A"/>
    <property type="match status" value="1"/>
</dbReference>
<feature type="region of interest" description="Disordered" evidence="7">
    <location>
        <begin position="1"/>
        <end position="147"/>
    </location>
</feature>
<evidence type="ECO:0000256" key="7">
    <source>
        <dbReference type="SAM" id="MobiDB-lite"/>
    </source>
</evidence>
<evidence type="ECO:0000256" key="3">
    <source>
        <dbReference type="ARBA" id="ARBA00022763"/>
    </source>
</evidence>
<protein>
    <recommendedName>
        <fullName evidence="10">Centromere protein X</fullName>
    </recommendedName>
</protein>
<proteinExistence type="inferred from homology"/>
<dbReference type="PANTHER" id="PTHR28680">
    <property type="entry name" value="CENTROMERE PROTEIN X"/>
    <property type="match status" value="1"/>
</dbReference>
<dbReference type="InterPro" id="IPR009072">
    <property type="entry name" value="Histone-fold"/>
</dbReference>
<evidence type="ECO:0000256" key="2">
    <source>
        <dbReference type="ARBA" id="ARBA00009359"/>
    </source>
</evidence>
<name>A0AAN7YJC2_9EURO</name>
<dbReference type="Proteomes" id="UP001309876">
    <property type="component" value="Unassembled WGS sequence"/>
</dbReference>
<evidence type="ECO:0008006" key="10">
    <source>
        <dbReference type="Google" id="ProtNLM"/>
    </source>
</evidence>
<evidence type="ECO:0000313" key="8">
    <source>
        <dbReference type="EMBL" id="KAK5090198.1"/>
    </source>
</evidence>
<comment type="subcellular location">
    <subcellularLocation>
        <location evidence="1">Nucleus</location>
    </subcellularLocation>
</comment>
<organism evidence="8 9">
    <name type="scientific">Lithohypha guttulata</name>
    <dbReference type="NCBI Taxonomy" id="1690604"/>
    <lineage>
        <taxon>Eukaryota</taxon>
        <taxon>Fungi</taxon>
        <taxon>Dikarya</taxon>
        <taxon>Ascomycota</taxon>
        <taxon>Pezizomycotina</taxon>
        <taxon>Eurotiomycetes</taxon>
        <taxon>Chaetothyriomycetidae</taxon>
        <taxon>Chaetothyriales</taxon>
        <taxon>Trichomeriaceae</taxon>
        <taxon>Lithohypha</taxon>
    </lineage>
</organism>
<dbReference type="GO" id="GO:0051382">
    <property type="term" value="P:kinetochore assembly"/>
    <property type="evidence" value="ECO:0007669"/>
    <property type="project" value="InterPro"/>
</dbReference>
<keyword evidence="9" id="KW-1185">Reference proteome</keyword>
<dbReference type="GO" id="GO:0000712">
    <property type="term" value="P:resolution of meiotic recombination intermediates"/>
    <property type="evidence" value="ECO:0007669"/>
    <property type="project" value="TreeGrafter"/>
</dbReference>
<sequence length="244" mass="26749">MAPTKRARPSFSPPRPGKSKSAKGSARKSTGKAVSTSKRTNGISKYQGVKGTRQAILGSDDDEDDTMDEDEDEDEEEEEEETPRNRGRGNKPGVKSFIDDAASAEDDEEEDLDEGDETTATPAPAPAPRQQKRQTPTRTLPTSSPEPDMILAEIITDPQSTQSPIPEPLVHKMLEHQFENPGKMRVSGAARDLVTRYIEVFVREAIMRSAFERQELEKESGSGGTGFLEVGDLEKAAVQLCLDF</sequence>
<evidence type="ECO:0000256" key="1">
    <source>
        <dbReference type="ARBA" id="ARBA00004123"/>
    </source>
</evidence>
<keyword evidence="5" id="KW-0234">DNA repair</keyword>
<dbReference type="PANTHER" id="PTHR28680:SF1">
    <property type="entry name" value="CENTROMERE PROTEIN X"/>
    <property type="match status" value="1"/>
</dbReference>
<dbReference type="GO" id="GO:0071821">
    <property type="term" value="C:FANCM-MHF complex"/>
    <property type="evidence" value="ECO:0007669"/>
    <property type="project" value="TreeGrafter"/>
</dbReference>
<feature type="compositionally biased region" description="Low complexity" evidence="7">
    <location>
        <begin position="133"/>
        <end position="142"/>
    </location>
</feature>
<feature type="compositionally biased region" description="Acidic residues" evidence="7">
    <location>
        <begin position="102"/>
        <end position="117"/>
    </location>
</feature>
<feature type="compositionally biased region" description="Acidic residues" evidence="7">
    <location>
        <begin position="59"/>
        <end position="81"/>
    </location>
</feature>
<feature type="compositionally biased region" description="Polar residues" evidence="7">
    <location>
        <begin position="34"/>
        <end position="44"/>
    </location>
</feature>
<dbReference type="GO" id="GO:0006281">
    <property type="term" value="P:DNA repair"/>
    <property type="evidence" value="ECO:0007669"/>
    <property type="project" value="UniProtKB-KW"/>
</dbReference>
<dbReference type="GO" id="GO:0046982">
    <property type="term" value="F:protein heterodimerization activity"/>
    <property type="evidence" value="ECO:0007669"/>
    <property type="project" value="InterPro"/>
</dbReference>
<keyword evidence="6" id="KW-0539">Nucleus</keyword>
<evidence type="ECO:0000256" key="5">
    <source>
        <dbReference type="ARBA" id="ARBA00023204"/>
    </source>
</evidence>
<dbReference type="InterPro" id="IPR018552">
    <property type="entry name" value="CENP-X"/>
</dbReference>
<comment type="similarity">
    <text evidence="2">Belongs to the CENP-X/MHF2 family.</text>
</comment>
<dbReference type="EMBL" id="JAVRRJ010000001">
    <property type="protein sequence ID" value="KAK5090198.1"/>
    <property type="molecule type" value="Genomic_DNA"/>
</dbReference>
<keyword evidence="3" id="KW-0227">DNA damage</keyword>
<dbReference type="GO" id="GO:0031297">
    <property type="term" value="P:replication fork processing"/>
    <property type="evidence" value="ECO:0007669"/>
    <property type="project" value="TreeGrafter"/>
</dbReference>
<feature type="compositionally biased region" description="Basic residues" evidence="7">
    <location>
        <begin position="17"/>
        <end position="30"/>
    </location>
</feature>
<dbReference type="AlphaFoldDB" id="A0AAN7YJC2"/>
<accession>A0AAN7YJC2</accession>
<keyword evidence="4" id="KW-0238">DNA-binding</keyword>
<gene>
    <name evidence="8" type="ORF">LTR05_000368</name>
</gene>
<evidence type="ECO:0000256" key="6">
    <source>
        <dbReference type="ARBA" id="ARBA00023242"/>
    </source>
</evidence>
<evidence type="ECO:0000256" key="4">
    <source>
        <dbReference type="ARBA" id="ARBA00023125"/>
    </source>
</evidence>
<comment type="caution">
    <text evidence="8">The sequence shown here is derived from an EMBL/GenBank/DDBJ whole genome shotgun (WGS) entry which is preliminary data.</text>
</comment>
<dbReference type="CDD" id="cd22921">
    <property type="entry name" value="HFD_CENP-X"/>
    <property type="match status" value="1"/>
</dbReference>